<dbReference type="InterPro" id="IPR032675">
    <property type="entry name" value="LRR_dom_sf"/>
</dbReference>
<reference evidence="1" key="1">
    <citation type="journal article" date="2020" name="Fungal Divers.">
        <title>Resolving the Mortierellaceae phylogeny through synthesis of multi-gene phylogenetics and phylogenomics.</title>
        <authorList>
            <person name="Vandepol N."/>
            <person name="Liber J."/>
            <person name="Desiro A."/>
            <person name="Na H."/>
            <person name="Kennedy M."/>
            <person name="Barry K."/>
            <person name="Grigoriev I.V."/>
            <person name="Miller A.N."/>
            <person name="O'Donnell K."/>
            <person name="Stajich J.E."/>
            <person name="Bonito G."/>
        </authorList>
    </citation>
    <scope>NUCLEOTIDE SEQUENCE</scope>
    <source>
        <strain evidence="1">NRRL 28262</strain>
    </source>
</reference>
<evidence type="ECO:0000313" key="2">
    <source>
        <dbReference type="Proteomes" id="UP001194580"/>
    </source>
</evidence>
<protein>
    <submittedName>
        <fullName evidence="1">Uncharacterized protein</fullName>
    </submittedName>
</protein>
<gene>
    <name evidence="1" type="ORF">BGZ95_005224</name>
</gene>
<name>A0AAD4DJ38_9FUNG</name>
<organism evidence="1 2">
    <name type="scientific">Linnemannia exigua</name>
    <dbReference type="NCBI Taxonomy" id="604196"/>
    <lineage>
        <taxon>Eukaryota</taxon>
        <taxon>Fungi</taxon>
        <taxon>Fungi incertae sedis</taxon>
        <taxon>Mucoromycota</taxon>
        <taxon>Mortierellomycotina</taxon>
        <taxon>Mortierellomycetes</taxon>
        <taxon>Mortierellales</taxon>
        <taxon>Mortierellaceae</taxon>
        <taxon>Linnemannia</taxon>
    </lineage>
</organism>
<keyword evidence="2" id="KW-1185">Reference proteome</keyword>
<dbReference type="AlphaFoldDB" id="A0AAD4DJ38"/>
<sequence length="542" mass="61172">MATKPRPLKISDLQLLCPIDFDQAFELLIQIGNLLTTLRLESTRRDGNLLDSILNVCTKLKELTVEFSCSDETFYQESFRGPWHPSIGVVSPTPNPSLRSLTLRGIVMDEELLLILVQSCPGLDDLVLDQVTGIAHRELEVKGSHTHVASVFRSIASIRPGLKRFGFLPCVLTKATEHVQARIVPLFSMATEWVFPATSFLSLLELCGWPDDILNRHRWTMMTSLEILVRHKGLNSLSLGLSLHQYLCTVSLSRHLLELKAPDIQVPLDCLDIEGVVSAVGSYRQADHPLWSSTLYDELVPRRNTVWGCRDLRVLHVQIQCSKDDCGSDASSRLVFGYISKACPMLEDLRLQKEHLSLSMGGGLCLLRRLNRLKSLALAARDGIWHTEPELDWMSNELSSRQLDDLKSFINQCVSEEVFNPVYRRFPLNYQAPDVPGTPSWKQDNVVSDHEAGLDMLTVCTGAVPNFIIGGVDVRYLAQLRDVVEELKRRISSGNASCWPNIERLEISRKNARPWGFTSVVDKTEAQMHLMRPDIEFHALWK</sequence>
<comment type="caution">
    <text evidence="1">The sequence shown here is derived from an EMBL/GenBank/DDBJ whole genome shotgun (WGS) entry which is preliminary data.</text>
</comment>
<evidence type="ECO:0000313" key="1">
    <source>
        <dbReference type="EMBL" id="KAG0277846.1"/>
    </source>
</evidence>
<dbReference type="Proteomes" id="UP001194580">
    <property type="component" value="Unassembled WGS sequence"/>
</dbReference>
<dbReference type="EMBL" id="JAAAIL010000241">
    <property type="protein sequence ID" value="KAG0277846.1"/>
    <property type="molecule type" value="Genomic_DNA"/>
</dbReference>
<dbReference type="Gene3D" id="3.80.10.10">
    <property type="entry name" value="Ribonuclease Inhibitor"/>
    <property type="match status" value="1"/>
</dbReference>
<proteinExistence type="predicted"/>
<accession>A0AAD4DJ38</accession>